<dbReference type="GO" id="GO:0004519">
    <property type="term" value="F:endonuclease activity"/>
    <property type="evidence" value="ECO:0007669"/>
    <property type="project" value="UniProtKB-KW"/>
</dbReference>
<dbReference type="Proteomes" id="UP000009168">
    <property type="component" value="Unassembled WGS sequence"/>
</dbReference>
<evidence type="ECO:0000313" key="1">
    <source>
        <dbReference type="EMBL" id="EAS03588.2"/>
    </source>
</evidence>
<dbReference type="RefSeq" id="XP_001023833.2">
    <property type="nucleotide sequence ID" value="XM_001023833.2"/>
</dbReference>
<protein>
    <submittedName>
        <fullName evidence="1">DDE family endonuclease</fullName>
    </submittedName>
</protein>
<dbReference type="HOGENOM" id="CLU_1117651_0_0_1"/>
<dbReference type="InParanoid" id="Q245P5"/>
<dbReference type="AlphaFoldDB" id="Q245P5"/>
<dbReference type="EMBL" id="GG662474">
    <property type="protein sequence ID" value="EAS03588.2"/>
    <property type="molecule type" value="Genomic_DNA"/>
</dbReference>
<keyword evidence="2" id="KW-1185">Reference proteome</keyword>
<keyword evidence="1" id="KW-0378">Hydrolase</keyword>
<keyword evidence="1" id="KW-0540">Nuclease</keyword>
<dbReference type="KEGG" id="tet:TTHERM_00247040"/>
<dbReference type="OrthoDB" id="4843387at2759"/>
<proteinExistence type="predicted"/>
<gene>
    <name evidence="1" type="ORF">TTHERM_00247040</name>
</gene>
<reference evidence="2" key="1">
    <citation type="journal article" date="2006" name="PLoS Biol.">
        <title>Macronuclear genome sequence of the ciliate Tetrahymena thermophila, a model eukaryote.</title>
        <authorList>
            <person name="Eisen J.A."/>
            <person name="Coyne R.S."/>
            <person name="Wu M."/>
            <person name="Wu D."/>
            <person name="Thiagarajan M."/>
            <person name="Wortman J.R."/>
            <person name="Badger J.H."/>
            <person name="Ren Q."/>
            <person name="Amedeo P."/>
            <person name="Jones K.M."/>
            <person name="Tallon L.J."/>
            <person name="Delcher A.L."/>
            <person name="Salzberg S.L."/>
            <person name="Silva J.C."/>
            <person name="Haas B.J."/>
            <person name="Majoros W.H."/>
            <person name="Farzad M."/>
            <person name="Carlton J.M."/>
            <person name="Smith R.K. Jr."/>
            <person name="Garg J."/>
            <person name="Pearlman R.E."/>
            <person name="Karrer K.M."/>
            <person name="Sun L."/>
            <person name="Manning G."/>
            <person name="Elde N.C."/>
            <person name="Turkewitz A.P."/>
            <person name="Asai D.J."/>
            <person name="Wilkes D.E."/>
            <person name="Wang Y."/>
            <person name="Cai H."/>
            <person name="Collins K."/>
            <person name="Stewart B.A."/>
            <person name="Lee S.R."/>
            <person name="Wilamowska K."/>
            <person name="Weinberg Z."/>
            <person name="Ruzzo W.L."/>
            <person name="Wloga D."/>
            <person name="Gaertig J."/>
            <person name="Frankel J."/>
            <person name="Tsao C.-C."/>
            <person name="Gorovsky M.A."/>
            <person name="Keeling P.J."/>
            <person name="Waller R.F."/>
            <person name="Patron N.J."/>
            <person name="Cherry J.M."/>
            <person name="Stover N.A."/>
            <person name="Krieger C.J."/>
            <person name="del Toro C."/>
            <person name="Ryder H.F."/>
            <person name="Williamson S.C."/>
            <person name="Barbeau R.A."/>
            <person name="Hamilton E.P."/>
            <person name="Orias E."/>
        </authorList>
    </citation>
    <scope>NUCLEOTIDE SEQUENCE [LARGE SCALE GENOMIC DNA]</scope>
    <source>
        <strain evidence="2">SB210</strain>
    </source>
</reference>
<dbReference type="GO" id="GO:0003676">
    <property type="term" value="F:nucleic acid binding"/>
    <property type="evidence" value="ECO:0007669"/>
    <property type="project" value="InterPro"/>
</dbReference>
<name>Q245P5_TETTS</name>
<dbReference type="Gene3D" id="3.30.420.10">
    <property type="entry name" value="Ribonuclease H-like superfamily/Ribonuclease H"/>
    <property type="match status" value="1"/>
</dbReference>
<accession>Q245P5</accession>
<dbReference type="InterPro" id="IPR036397">
    <property type="entry name" value="RNaseH_sf"/>
</dbReference>
<dbReference type="GeneID" id="7837730"/>
<evidence type="ECO:0000313" key="2">
    <source>
        <dbReference type="Proteomes" id="UP000009168"/>
    </source>
</evidence>
<sequence>MFSQLVIGQIIVYKTQGYSASVIQKTLKRKEQKSSSIQSTVFLISTQALVTTKQKQINCKNLNDCLEMKRGRRFFKRQEGISISQHKTFKQILISTQLMLLLELCRDFQTLLDCIQRLFLQKQGQVIQTQQKNMILLSIQMNGQMKKQGKLSFQIKVNFFQRIKENFQEQRESKLQKVNIQLDRKIQWGREIMVWGMINYYGGVSLVRIDSPLNADGYIQILENNQLSNFNTDKNIFQNDNCPCHKSKKVRKFLEKH</sequence>
<keyword evidence="1" id="KW-0255">Endonuclease</keyword>
<organism evidence="1 2">
    <name type="scientific">Tetrahymena thermophila (strain SB210)</name>
    <dbReference type="NCBI Taxonomy" id="312017"/>
    <lineage>
        <taxon>Eukaryota</taxon>
        <taxon>Sar</taxon>
        <taxon>Alveolata</taxon>
        <taxon>Ciliophora</taxon>
        <taxon>Intramacronucleata</taxon>
        <taxon>Oligohymenophorea</taxon>
        <taxon>Hymenostomatida</taxon>
        <taxon>Tetrahymenina</taxon>
        <taxon>Tetrahymenidae</taxon>
        <taxon>Tetrahymena</taxon>
    </lineage>
</organism>